<dbReference type="InterPro" id="IPR048840">
    <property type="entry name" value="PolA_pol_NTPase"/>
</dbReference>
<protein>
    <recommendedName>
        <fullName evidence="11">Poly(A) polymerase</fullName>
        <ecNumber evidence="11">2.7.7.19</ecNumber>
    </recommendedName>
</protein>
<evidence type="ECO:0000256" key="8">
    <source>
        <dbReference type="ARBA" id="ARBA00022840"/>
    </source>
</evidence>
<sequence>MDGQKKKQWGVTNPISEAHPSSSDLALNDSLIEALKAQNNFETPEGQNRRDKVVEEFVRRACKAKRLPASAADNAGGCIFTFGSYNLGVHGPTSDIDTLCVVPKHINMEDFFAHFPPTFKEMTNEEDITEFNPVSEAYVPIIKMEYLGVSIDLIFASLPTRSSVTSELKLTDKDVIRGLDDTGMRSVNGTRVSNELRELVPQIKAFRHATRAIKLWSNQRAIYGAVFGFPGGVAWAIMVARICQLYPFACGATVLMKFFNLMMKWPWPRPVMLKTIEESSLGLKVWNPQLYNGDRAHLMPVITPAFPSMCSTHTIMQGTMQVMMQEFKRADEIVGAIHAGKKSWSDLFERHTFFTKDHKYYLSVIAFAQTKDGREKLKGLVQSKVRLLAKGIEEGGEVGVESARPYIKAFERVHRCKNQDEIDRVKQGSMAYYLDAVEVAKLAASNPALEVTNGAIVTTNGAVTDIVKKDEEMEDREIIVYTSVFYIGLTLPPGPARSIDISFPVADFVRFVKGATDFDENSMEVRVVHTRNHDLPADVFQPGETRPEKKKKEKKEKKSSAKRPYAEAGLDDVGSDNCSIYMLAVCPSRAWTPGFQADGDAHAYRIVSKKQRNSADQISMEWHLRHAHSRLLG</sequence>
<dbReference type="PIRSF" id="PIRSF018425">
    <property type="entry name" value="PolyA_polymerase"/>
    <property type="match status" value="1"/>
</dbReference>
<keyword evidence="15" id="KW-0812">Transmembrane</keyword>
<feature type="binding site" evidence="13">
    <location>
        <position position="152"/>
    </location>
    <ligand>
        <name>Mg(2+)</name>
        <dbReference type="ChEBI" id="CHEBI:18420"/>
        <label>2</label>
        <note>catalytic</note>
    </ligand>
</feature>
<dbReference type="EMBL" id="ML977634">
    <property type="protein sequence ID" value="KAF1995709.1"/>
    <property type="molecule type" value="Genomic_DNA"/>
</dbReference>
<feature type="binding site" evidence="13">
    <location>
        <position position="97"/>
    </location>
    <ligand>
        <name>Mg(2+)</name>
        <dbReference type="ChEBI" id="CHEBI:18420"/>
        <label>1</label>
        <note>catalytic</note>
    </ligand>
</feature>
<feature type="domain" description="Poly(A) polymerase nucleotidyltransferase" evidence="18">
    <location>
        <begin position="10"/>
        <end position="200"/>
    </location>
</feature>
<dbReference type="Pfam" id="PF04928">
    <property type="entry name" value="PAP_central"/>
    <property type="match status" value="1"/>
</dbReference>
<dbReference type="InterPro" id="IPR014492">
    <property type="entry name" value="PolyA_polymerase"/>
</dbReference>
<feature type="binding site" evidence="13">
    <location>
        <position position="95"/>
    </location>
    <ligand>
        <name>Mg(2+)</name>
        <dbReference type="ChEBI" id="CHEBI:18420"/>
        <label>2</label>
        <note>catalytic</note>
    </ligand>
</feature>
<feature type="binding site" evidence="12">
    <location>
        <begin position="232"/>
        <end position="233"/>
    </location>
    <ligand>
        <name>ATP</name>
        <dbReference type="ChEBI" id="CHEBI:30616"/>
    </ligand>
</feature>
<evidence type="ECO:0000256" key="11">
    <source>
        <dbReference type="PIRNR" id="PIRNR018425"/>
    </source>
</evidence>
<dbReference type="GO" id="GO:0005524">
    <property type="term" value="F:ATP binding"/>
    <property type="evidence" value="ECO:0007669"/>
    <property type="project" value="UniProtKB-UniRule"/>
</dbReference>
<comment type="catalytic activity">
    <reaction evidence="11">
        <text>RNA(n) + ATP = RNA(n)-3'-adenine ribonucleotide + diphosphate</text>
        <dbReference type="Rhea" id="RHEA:11332"/>
        <dbReference type="Rhea" id="RHEA-COMP:14527"/>
        <dbReference type="Rhea" id="RHEA-COMP:17347"/>
        <dbReference type="ChEBI" id="CHEBI:30616"/>
        <dbReference type="ChEBI" id="CHEBI:33019"/>
        <dbReference type="ChEBI" id="CHEBI:140395"/>
        <dbReference type="ChEBI" id="CHEBI:173115"/>
        <dbReference type="EC" id="2.7.7.19"/>
    </reaction>
</comment>
<dbReference type="FunFam" id="3.30.460.10:FF:000002">
    <property type="entry name" value="Poly(A) polymerase alpha, putative"/>
    <property type="match status" value="1"/>
</dbReference>
<dbReference type="InterPro" id="IPR007010">
    <property type="entry name" value="PolA_pol_RNA-bd_dom"/>
</dbReference>
<dbReference type="GO" id="GO:1990817">
    <property type="term" value="F:poly(A) RNA polymerase activity"/>
    <property type="evidence" value="ECO:0007669"/>
    <property type="project" value="UniProtKB-UniRule"/>
</dbReference>
<proteinExistence type="inferred from homology"/>
<keyword evidence="7 11" id="KW-0547">Nucleotide-binding</keyword>
<dbReference type="Gene3D" id="3.30.70.590">
    <property type="entry name" value="Poly(A) polymerase predicted RNA binding domain"/>
    <property type="match status" value="1"/>
</dbReference>
<keyword evidence="4 11" id="KW-0507">mRNA processing</keyword>
<feature type="domain" description="Poly(A) polymerase central" evidence="17">
    <location>
        <begin position="206"/>
        <end position="350"/>
    </location>
</feature>
<feature type="binding site" evidence="13">
    <location>
        <position position="97"/>
    </location>
    <ligand>
        <name>Mg(2+)</name>
        <dbReference type="ChEBI" id="CHEBI:18420"/>
        <label>2</label>
        <note>catalytic</note>
    </ligand>
</feature>
<feature type="compositionally biased region" description="Basic residues" evidence="14">
    <location>
        <begin position="548"/>
        <end position="561"/>
    </location>
</feature>
<feature type="domain" description="Poly(A) polymerase RNA-binding" evidence="16">
    <location>
        <begin position="352"/>
        <end position="549"/>
    </location>
</feature>
<comment type="cofactor">
    <cofactor evidence="13">
        <name>Mg(2+)</name>
        <dbReference type="ChEBI" id="CHEBI:18420"/>
    </cofactor>
    <text evidence="13">Binds 2 magnesium ions. Also active with manganese.</text>
</comment>
<organism evidence="19 20">
    <name type="scientific">Amniculicola lignicola CBS 123094</name>
    <dbReference type="NCBI Taxonomy" id="1392246"/>
    <lineage>
        <taxon>Eukaryota</taxon>
        <taxon>Fungi</taxon>
        <taxon>Dikarya</taxon>
        <taxon>Ascomycota</taxon>
        <taxon>Pezizomycotina</taxon>
        <taxon>Dothideomycetes</taxon>
        <taxon>Pleosporomycetidae</taxon>
        <taxon>Pleosporales</taxon>
        <taxon>Amniculicolaceae</taxon>
        <taxon>Amniculicola</taxon>
    </lineage>
</organism>
<dbReference type="Gene3D" id="1.10.1410.10">
    <property type="match status" value="1"/>
</dbReference>
<comment type="subcellular location">
    <subcellularLocation>
        <location evidence="2 11">Nucleus</location>
    </subcellularLocation>
</comment>
<keyword evidence="20" id="KW-1185">Reference proteome</keyword>
<keyword evidence="15" id="KW-0472">Membrane</keyword>
<dbReference type="InterPro" id="IPR011068">
    <property type="entry name" value="NuclTrfase_I-like_C"/>
</dbReference>
<dbReference type="GO" id="GO:0005634">
    <property type="term" value="C:nucleus"/>
    <property type="evidence" value="ECO:0007669"/>
    <property type="project" value="UniProtKB-SubCell"/>
</dbReference>
<dbReference type="OrthoDB" id="412748at2759"/>
<evidence type="ECO:0000259" key="16">
    <source>
        <dbReference type="Pfam" id="PF04926"/>
    </source>
</evidence>
<feature type="compositionally biased region" description="Polar residues" evidence="14">
    <location>
        <begin position="10"/>
        <end position="23"/>
    </location>
</feature>
<dbReference type="EC" id="2.7.7.19" evidence="11"/>
<evidence type="ECO:0000259" key="18">
    <source>
        <dbReference type="Pfam" id="PF20750"/>
    </source>
</evidence>
<evidence type="ECO:0000256" key="6">
    <source>
        <dbReference type="ARBA" id="ARBA00022723"/>
    </source>
</evidence>
<name>A0A6A5W447_9PLEO</name>
<feature type="region of interest" description="Disordered" evidence="14">
    <location>
        <begin position="534"/>
        <end position="568"/>
    </location>
</feature>
<keyword evidence="15" id="KW-1133">Transmembrane helix</keyword>
<dbReference type="GO" id="GO:0031123">
    <property type="term" value="P:RNA 3'-end processing"/>
    <property type="evidence" value="ECO:0007669"/>
    <property type="project" value="InterPro"/>
</dbReference>
<accession>A0A6A5W447</accession>
<evidence type="ECO:0000256" key="9">
    <source>
        <dbReference type="ARBA" id="ARBA00022842"/>
    </source>
</evidence>
<comment type="cofactor">
    <cofactor evidence="1">
        <name>Mn(2+)</name>
        <dbReference type="ChEBI" id="CHEBI:29035"/>
    </cofactor>
</comment>
<feature type="binding site" evidence="12">
    <location>
        <begin position="95"/>
        <end position="97"/>
    </location>
    <ligand>
        <name>ATP</name>
        <dbReference type="ChEBI" id="CHEBI:30616"/>
    </ligand>
</feature>
<feature type="binding site" evidence="13">
    <location>
        <position position="95"/>
    </location>
    <ligand>
        <name>Mg(2+)</name>
        <dbReference type="ChEBI" id="CHEBI:18420"/>
        <label>1</label>
        <note>catalytic</note>
    </ligand>
</feature>
<dbReference type="PANTHER" id="PTHR10682:SF10">
    <property type="entry name" value="POLYNUCLEOTIDE ADENYLYLTRANSFERASE"/>
    <property type="match status" value="1"/>
</dbReference>
<comment type="similarity">
    <text evidence="3 11">Belongs to the poly(A) polymerase family.</text>
</comment>
<dbReference type="Pfam" id="PF04926">
    <property type="entry name" value="PAP_RNA-bind"/>
    <property type="match status" value="1"/>
</dbReference>
<reference evidence="19" key="1">
    <citation type="journal article" date="2020" name="Stud. Mycol.">
        <title>101 Dothideomycetes genomes: a test case for predicting lifestyles and emergence of pathogens.</title>
        <authorList>
            <person name="Haridas S."/>
            <person name="Albert R."/>
            <person name="Binder M."/>
            <person name="Bloem J."/>
            <person name="Labutti K."/>
            <person name="Salamov A."/>
            <person name="Andreopoulos B."/>
            <person name="Baker S."/>
            <person name="Barry K."/>
            <person name="Bills G."/>
            <person name="Bluhm B."/>
            <person name="Cannon C."/>
            <person name="Castanera R."/>
            <person name="Culley D."/>
            <person name="Daum C."/>
            <person name="Ezra D."/>
            <person name="Gonzalez J."/>
            <person name="Henrissat B."/>
            <person name="Kuo A."/>
            <person name="Liang C."/>
            <person name="Lipzen A."/>
            <person name="Lutzoni F."/>
            <person name="Magnuson J."/>
            <person name="Mondo S."/>
            <person name="Nolan M."/>
            <person name="Ohm R."/>
            <person name="Pangilinan J."/>
            <person name="Park H.-J."/>
            <person name="Ramirez L."/>
            <person name="Alfaro M."/>
            <person name="Sun H."/>
            <person name="Tritt A."/>
            <person name="Yoshinaga Y."/>
            <person name="Zwiers L.-H."/>
            <person name="Turgeon B."/>
            <person name="Goodwin S."/>
            <person name="Spatafora J."/>
            <person name="Crous P."/>
            <person name="Grigoriev I."/>
        </authorList>
    </citation>
    <scope>NUCLEOTIDE SEQUENCE</scope>
    <source>
        <strain evidence="19">CBS 123094</strain>
    </source>
</reference>
<evidence type="ECO:0000256" key="7">
    <source>
        <dbReference type="ARBA" id="ARBA00022741"/>
    </source>
</evidence>
<dbReference type="Proteomes" id="UP000799779">
    <property type="component" value="Unassembled WGS sequence"/>
</dbReference>
<evidence type="ECO:0000256" key="4">
    <source>
        <dbReference type="ARBA" id="ARBA00022664"/>
    </source>
</evidence>
<feature type="transmembrane region" description="Helical" evidence="15">
    <location>
        <begin position="221"/>
        <end position="239"/>
    </location>
</feature>
<evidence type="ECO:0000256" key="14">
    <source>
        <dbReference type="SAM" id="MobiDB-lite"/>
    </source>
</evidence>
<feature type="binding site" evidence="12">
    <location>
        <begin position="82"/>
        <end position="84"/>
    </location>
    <ligand>
        <name>ATP</name>
        <dbReference type="ChEBI" id="CHEBI:30616"/>
    </ligand>
</feature>
<dbReference type="CDD" id="cd05402">
    <property type="entry name" value="NT_PAP_TUTase"/>
    <property type="match status" value="1"/>
</dbReference>
<dbReference type="GO" id="GO:0046872">
    <property type="term" value="F:metal ion binding"/>
    <property type="evidence" value="ECO:0007669"/>
    <property type="project" value="UniProtKB-KW"/>
</dbReference>
<evidence type="ECO:0000256" key="10">
    <source>
        <dbReference type="ARBA" id="ARBA00023242"/>
    </source>
</evidence>
<keyword evidence="9 13" id="KW-0460">Magnesium</keyword>
<gene>
    <name evidence="19" type="ORF">P154DRAFT_580582</name>
</gene>
<evidence type="ECO:0000313" key="20">
    <source>
        <dbReference type="Proteomes" id="UP000799779"/>
    </source>
</evidence>
<evidence type="ECO:0000256" key="12">
    <source>
        <dbReference type="PIRSR" id="PIRSR018425-1"/>
    </source>
</evidence>
<feature type="region of interest" description="Disordered" evidence="14">
    <location>
        <begin position="1"/>
        <end position="23"/>
    </location>
</feature>
<evidence type="ECO:0000256" key="3">
    <source>
        <dbReference type="ARBA" id="ARBA00010912"/>
    </source>
</evidence>
<keyword evidence="5 11" id="KW-0808">Transferase</keyword>
<keyword evidence="8 11" id="KW-0067">ATP-binding</keyword>
<evidence type="ECO:0000256" key="2">
    <source>
        <dbReference type="ARBA" id="ARBA00004123"/>
    </source>
</evidence>
<evidence type="ECO:0000313" key="19">
    <source>
        <dbReference type="EMBL" id="KAF1995709.1"/>
    </source>
</evidence>
<dbReference type="SUPFAM" id="SSF55003">
    <property type="entry name" value="PAP/Archaeal CCA-adding enzyme, C-terminal domain"/>
    <property type="match status" value="1"/>
</dbReference>
<dbReference type="PANTHER" id="PTHR10682">
    <property type="entry name" value="POLY A POLYMERASE"/>
    <property type="match status" value="1"/>
</dbReference>
<evidence type="ECO:0000256" key="13">
    <source>
        <dbReference type="PIRSR" id="PIRSR018425-2"/>
    </source>
</evidence>
<dbReference type="FunFam" id="1.10.1410.10:FF:000001">
    <property type="entry name" value="Putative poly(A) polymerase gamma"/>
    <property type="match status" value="1"/>
</dbReference>
<evidence type="ECO:0000256" key="1">
    <source>
        <dbReference type="ARBA" id="ARBA00001936"/>
    </source>
</evidence>
<dbReference type="GO" id="GO:0003723">
    <property type="term" value="F:RNA binding"/>
    <property type="evidence" value="ECO:0007669"/>
    <property type="project" value="UniProtKB-UniRule"/>
</dbReference>
<dbReference type="SUPFAM" id="SSF81631">
    <property type="entry name" value="PAP/OAS1 substrate-binding domain"/>
    <property type="match status" value="1"/>
</dbReference>
<evidence type="ECO:0000259" key="17">
    <source>
        <dbReference type="Pfam" id="PF04928"/>
    </source>
</evidence>
<evidence type="ECO:0000256" key="15">
    <source>
        <dbReference type="SAM" id="Phobius"/>
    </source>
</evidence>
<dbReference type="InterPro" id="IPR043519">
    <property type="entry name" value="NT_sf"/>
</dbReference>
<dbReference type="AlphaFoldDB" id="A0A6A5W447"/>
<comment type="function">
    <text evidence="11">Polymerase that creates the 3'-poly(A) tail of mRNA's.</text>
</comment>
<evidence type="ECO:0000256" key="5">
    <source>
        <dbReference type="ARBA" id="ARBA00022679"/>
    </source>
</evidence>
<dbReference type="InterPro" id="IPR007012">
    <property type="entry name" value="PolA_pol_cen_dom"/>
</dbReference>
<feature type="binding site" evidence="12">
    <location>
        <position position="223"/>
    </location>
    <ligand>
        <name>ATP</name>
        <dbReference type="ChEBI" id="CHEBI:30616"/>
    </ligand>
</feature>
<feature type="binding site" evidence="12">
    <location>
        <position position="214"/>
    </location>
    <ligand>
        <name>ATP</name>
        <dbReference type="ChEBI" id="CHEBI:30616"/>
    </ligand>
</feature>
<feature type="binding site" evidence="12">
    <location>
        <position position="152"/>
    </location>
    <ligand>
        <name>ATP</name>
        <dbReference type="ChEBI" id="CHEBI:30616"/>
    </ligand>
</feature>
<dbReference type="Pfam" id="PF20750">
    <property type="entry name" value="PAP_NTPase"/>
    <property type="match status" value="1"/>
</dbReference>
<dbReference type="SUPFAM" id="SSF81301">
    <property type="entry name" value="Nucleotidyltransferase"/>
    <property type="match status" value="1"/>
</dbReference>
<keyword evidence="6 13" id="KW-0479">Metal-binding</keyword>
<dbReference type="Gene3D" id="3.30.460.10">
    <property type="entry name" value="Beta Polymerase, domain 2"/>
    <property type="match status" value="1"/>
</dbReference>
<dbReference type="GO" id="GO:0006397">
    <property type="term" value="P:mRNA processing"/>
    <property type="evidence" value="ECO:0007669"/>
    <property type="project" value="UniProtKB-KW"/>
</dbReference>
<keyword evidence="10 11" id="KW-0539">Nucleus</keyword>